<name>A0A645FCF5_9ZZZZ</name>
<proteinExistence type="predicted"/>
<accession>A0A645FCF5</accession>
<dbReference type="AlphaFoldDB" id="A0A645FCF5"/>
<organism evidence="1">
    <name type="scientific">bioreactor metagenome</name>
    <dbReference type="NCBI Taxonomy" id="1076179"/>
    <lineage>
        <taxon>unclassified sequences</taxon>
        <taxon>metagenomes</taxon>
        <taxon>ecological metagenomes</taxon>
    </lineage>
</organism>
<comment type="caution">
    <text evidence="1">The sequence shown here is derived from an EMBL/GenBank/DDBJ whole genome shotgun (WGS) entry which is preliminary data.</text>
</comment>
<evidence type="ECO:0000313" key="1">
    <source>
        <dbReference type="EMBL" id="MPN12055.1"/>
    </source>
</evidence>
<dbReference type="EMBL" id="VSSQ01058330">
    <property type="protein sequence ID" value="MPN12055.1"/>
    <property type="molecule type" value="Genomic_DNA"/>
</dbReference>
<reference evidence="1" key="1">
    <citation type="submission" date="2019-08" db="EMBL/GenBank/DDBJ databases">
        <authorList>
            <person name="Kucharzyk K."/>
            <person name="Murdoch R.W."/>
            <person name="Higgins S."/>
            <person name="Loffler F."/>
        </authorList>
    </citation>
    <scope>NUCLEOTIDE SEQUENCE</scope>
</reference>
<sequence>MLYPYLKDIGPATPKEELKEIFSKDYVVATYKDNKRCNDNFLYLLIALL</sequence>
<protein>
    <submittedName>
        <fullName evidence="1">Uncharacterized protein</fullName>
    </submittedName>
</protein>
<gene>
    <name evidence="1" type="ORF">SDC9_159365</name>
</gene>